<protein>
    <submittedName>
        <fullName evidence="10">Uncharacterized protein</fullName>
    </submittedName>
</protein>
<reference evidence="10" key="1">
    <citation type="journal article" date="2021" name="Nat. Commun.">
        <title>Genetic determinants of endophytism in the Arabidopsis root mycobiome.</title>
        <authorList>
            <person name="Mesny F."/>
            <person name="Miyauchi S."/>
            <person name="Thiergart T."/>
            <person name="Pickel B."/>
            <person name="Atanasova L."/>
            <person name="Karlsson M."/>
            <person name="Huettel B."/>
            <person name="Barry K.W."/>
            <person name="Haridas S."/>
            <person name="Chen C."/>
            <person name="Bauer D."/>
            <person name="Andreopoulos W."/>
            <person name="Pangilinan J."/>
            <person name="LaButti K."/>
            <person name="Riley R."/>
            <person name="Lipzen A."/>
            <person name="Clum A."/>
            <person name="Drula E."/>
            <person name="Henrissat B."/>
            <person name="Kohler A."/>
            <person name="Grigoriev I.V."/>
            <person name="Martin F.M."/>
            <person name="Hacquard S."/>
        </authorList>
    </citation>
    <scope>NUCLEOTIDE SEQUENCE</scope>
    <source>
        <strain evidence="10">MPI-CAGE-AT-0147</strain>
    </source>
</reference>
<evidence type="ECO:0000313" key="10">
    <source>
        <dbReference type="EMBL" id="KAH7170216.1"/>
    </source>
</evidence>
<keyword evidence="4" id="KW-0963">Cytoplasm</keyword>
<feature type="region of interest" description="Disordered" evidence="9">
    <location>
        <begin position="59"/>
        <end position="88"/>
    </location>
</feature>
<evidence type="ECO:0000313" key="11">
    <source>
        <dbReference type="Proteomes" id="UP000738349"/>
    </source>
</evidence>
<organism evidence="10 11">
    <name type="scientific">Dactylonectria macrodidyma</name>
    <dbReference type="NCBI Taxonomy" id="307937"/>
    <lineage>
        <taxon>Eukaryota</taxon>
        <taxon>Fungi</taxon>
        <taxon>Dikarya</taxon>
        <taxon>Ascomycota</taxon>
        <taxon>Pezizomycotina</taxon>
        <taxon>Sordariomycetes</taxon>
        <taxon>Hypocreomycetidae</taxon>
        <taxon>Hypocreales</taxon>
        <taxon>Nectriaceae</taxon>
        <taxon>Dactylonectria</taxon>
    </lineage>
</organism>
<gene>
    <name evidence="10" type="ORF">EDB81DRAFT_155922</name>
</gene>
<feature type="compositionally biased region" description="Basic and acidic residues" evidence="9">
    <location>
        <begin position="67"/>
        <end position="79"/>
    </location>
</feature>
<proteinExistence type="inferred from homology"/>
<dbReference type="OrthoDB" id="5345625at2759"/>
<feature type="region of interest" description="Disordered" evidence="9">
    <location>
        <begin position="1"/>
        <end position="21"/>
    </location>
</feature>
<comment type="subcellular location">
    <subcellularLocation>
        <location evidence="2">Cytoplasm</location>
    </subcellularLocation>
    <subcellularLocation>
        <location evidence="1">Nucleus</location>
    </subcellularLocation>
</comment>
<name>A0A9P9FPF1_9HYPO</name>
<evidence type="ECO:0000256" key="8">
    <source>
        <dbReference type="ARBA" id="ARBA00023242"/>
    </source>
</evidence>
<feature type="region of interest" description="Disordered" evidence="9">
    <location>
        <begin position="146"/>
        <end position="255"/>
    </location>
</feature>
<evidence type="ECO:0000256" key="2">
    <source>
        <dbReference type="ARBA" id="ARBA00004496"/>
    </source>
</evidence>
<keyword evidence="11" id="KW-1185">Reference proteome</keyword>
<evidence type="ECO:0000256" key="1">
    <source>
        <dbReference type="ARBA" id="ARBA00004123"/>
    </source>
</evidence>
<evidence type="ECO:0000256" key="6">
    <source>
        <dbReference type="ARBA" id="ARBA00023015"/>
    </source>
</evidence>
<evidence type="ECO:0000256" key="4">
    <source>
        <dbReference type="ARBA" id="ARBA00022490"/>
    </source>
</evidence>
<evidence type="ECO:0000256" key="3">
    <source>
        <dbReference type="ARBA" id="ARBA00006922"/>
    </source>
</evidence>
<feature type="compositionally biased region" description="Basic and acidic residues" evidence="9">
    <location>
        <begin position="181"/>
        <end position="204"/>
    </location>
</feature>
<dbReference type="EMBL" id="JAGMUV010000002">
    <property type="protein sequence ID" value="KAH7170216.1"/>
    <property type="molecule type" value="Genomic_DNA"/>
</dbReference>
<keyword evidence="7" id="KW-0804">Transcription</keyword>
<feature type="compositionally biased region" description="Basic and acidic residues" evidence="9">
    <location>
        <begin position="159"/>
        <end position="171"/>
    </location>
</feature>
<accession>A0A9P9FPF1</accession>
<evidence type="ECO:0000256" key="5">
    <source>
        <dbReference type="ARBA" id="ARBA00022491"/>
    </source>
</evidence>
<sequence>METCSPTKRRALAPLDSNALGSPKTLFKDGKALGGPLGSPVKLAGDARKRMFEVDGAASPAGKKACLGRDEDASSRCDSPDTSSLFDTSANDASWATVTTEPDSAPATAAAALERIPFTRPRALTREQAREKAEILRLRLSLANYKVRTGQTSVPLADLQRRPMPRPDSRVVRVQSPRSSPDARRQPRNDARDGPAPEEEHDHQSPPPGPEDDDTESPPADDLPSFVLSRPEPDNAAPSGYPLDGPPSTDRSESS</sequence>
<evidence type="ECO:0000256" key="9">
    <source>
        <dbReference type="SAM" id="MobiDB-lite"/>
    </source>
</evidence>
<comment type="similarity">
    <text evidence="3">Belongs to the WHI5/NRM1 family.</text>
</comment>
<dbReference type="InterPro" id="IPR013734">
    <property type="entry name" value="TF_Nrm1/Whi5"/>
</dbReference>
<dbReference type="Proteomes" id="UP000738349">
    <property type="component" value="Unassembled WGS sequence"/>
</dbReference>
<dbReference type="GO" id="GO:0005737">
    <property type="term" value="C:cytoplasm"/>
    <property type="evidence" value="ECO:0007669"/>
    <property type="project" value="UniProtKB-SubCell"/>
</dbReference>
<keyword evidence="6" id="KW-0805">Transcription regulation</keyword>
<dbReference type="GO" id="GO:0005634">
    <property type="term" value="C:nucleus"/>
    <property type="evidence" value="ECO:0007669"/>
    <property type="project" value="UniProtKB-SubCell"/>
</dbReference>
<keyword evidence="5" id="KW-0678">Repressor</keyword>
<dbReference type="Pfam" id="PF08528">
    <property type="entry name" value="Whi5"/>
    <property type="match status" value="1"/>
</dbReference>
<dbReference type="AlphaFoldDB" id="A0A9P9FPF1"/>
<comment type="caution">
    <text evidence="10">The sequence shown here is derived from an EMBL/GenBank/DDBJ whole genome shotgun (WGS) entry which is preliminary data.</text>
</comment>
<evidence type="ECO:0000256" key="7">
    <source>
        <dbReference type="ARBA" id="ARBA00023163"/>
    </source>
</evidence>
<keyword evidence="8" id="KW-0539">Nucleus</keyword>